<sequence>MNSTMFAIHESGRHHMNPNTGNLHPIEVMRILEDVVNVQRITGPDWDENLDYVDGEERVPVKPSYVSNAATMPVVATYRL</sequence>
<name>A0A1M3L1B9_9BACT</name>
<reference evidence="1 2" key="1">
    <citation type="submission" date="2016-09" db="EMBL/GenBank/DDBJ databases">
        <title>Genome-resolved meta-omics ties microbial dynamics to process performance in biotechnology for thiocyanate degradation.</title>
        <authorList>
            <person name="Kantor R.S."/>
            <person name="Huddy R.J."/>
            <person name="Iyer R."/>
            <person name="Thomas B.C."/>
            <person name="Brown C.T."/>
            <person name="Anantharaman K."/>
            <person name="Tringe S."/>
            <person name="Hettich R.L."/>
            <person name="Harrison S.T."/>
            <person name="Banfield J.F."/>
        </authorList>
    </citation>
    <scope>NUCLEOTIDE SEQUENCE [LARGE SCALE GENOMIC DNA]</scope>
    <source>
        <strain evidence="1">59-99</strain>
    </source>
</reference>
<dbReference type="AlphaFoldDB" id="A0A1M3L1B9"/>
<comment type="caution">
    <text evidence="1">The sequence shown here is derived from an EMBL/GenBank/DDBJ whole genome shotgun (WGS) entry which is preliminary data.</text>
</comment>
<dbReference type="Proteomes" id="UP000184233">
    <property type="component" value="Unassembled WGS sequence"/>
</dbReference>
<proteinExistence type="predicted"/>
<evidence type="ECO:0000313" key="2">
    <source>
        <dbReference type="Proteomes" id="UP000184233"/>
    </source>
</evidence>
<dbReference type="EMBL" id="MKVH01000015">
    <property type="protein sequence ID" value="OJX58721.1"/>
    <property type="molecule type" value="Genomic_DNA"/>
</dbReference>
<protein>
    <submittedName>
        <fullName evidence="1">Uncharacterized protein</fullName>
    </submittedName>
</protein>
<accession>A0A1M3L1B9</accession>
<gene>
    <name evidence="1" type="ORF">BGO89_05245</name>
</gene>
<evidence type="ECO:0000313" key="1">
    <source>
        <dbReference type="EMBL" id="OJX58721.1"/>
    </source>
</evidence>
<dbReference type="STRING" id="1895771.BGO89_05245"/>
<organism evidence="1 2">
    <name type="scientific">Candidatus Kapaibacterium thiocyanatum</name>
    <dbReference type="NCBI Taxonomy" id="1895771"/>
    <lineage>
        <taxon>Bacteria</taxon>
        <taxon>Pseudomonadati</taxon>
        <taxon>Candidatus Kapaibacteriota</taxon>
        <taxon>Candidatus Kapaibacteriia</taxon>
        <taxon>Candidatus Kapaibacteriales</taxon>
        <taxon>Candidatus Kapaibacteriaceae</taxon>
        <taxon>Candidatus Kapaibacterium</taxon>
    </lineage>
</organism>